<keyword evidence="3" id="KW-0804">Transcription</keyword>
<dbReference type="GO" id="GO:0003700">
    <property type="term" value="F:DNA-binding transcription factor activity"/>
    <property type="evidence" value="ECO:0007669"/>
    <property type="project" value="InterPro"/>
</dbReference>
<comment type="caution">
    <text evidence="5">The sequence shown here is derived from an EMBL/GenBank/DDBJ whole genome shotgun (WGS) entry which is preliminary data.</text>
</comment>
<dbReference type="GO" id="GO:0003677">
    <property type="term" value="F:DNA binding"/>
    <property type="evidence" value="ECO:0007669"/>
    <property type="project" value="UniProtKB-KW"/>
</dbReference>
<dbReference type="InterPro" id="IPR008920">
    <property type="entry name" value="TF_FadR/GntR_C"/>
</dbReference>
<dbReference type="InterPro" id="IPR036390">
    <property type="entry name" value="WH_DNA-bd_sf"/>
</dbReference>
<dbReference type="InterPro" id="IPR000524">
    <property type="entry name" value="Tscrpt_reg_HTH_GntR"/>
</dbReference>
<keyword evidence="2 5" id="KW-0238">DNA-binding</keyword>
<sequence>MADPTGGPVELLAADRLQLDRVSTAERVADVLRTRITVGDLPPGTRLSEEAIGAALGVSRNTLREAFRLLTHERLLVHELNRGVFVRTLTRDDVTDLYRLRKVVECGALRYAVVTDDELRRLHQVVDEAVAAADRADWVAVGTHNLRFHQALCALAGSPRVVDMMRGILAELRLVFHVMGDPKRFHEPYIKRNREILDALAEHGPERAERMLVEYLDDAERQLTQAYL</sequence>
<evidence type="ECO:0000256" key="2">
    <source>
        <dbReference type="ARBA" id="ARBA00023125"/>
    </source>
</evidence>
<dbReference type="PANTHER" id="PTHR43537">
    <property type="entry name" value="TRANSCRIPTIONAL REGULATOR, GNTR FAMILY"/>
    <property type="match status" value="1"/>
</dbReference>
<keyword evidence="6" id="KW-1185">Reference proteome</keyword>
<evidence type="ECO:0000313" key="5">
    <source>
        <dbReference type="EMBL" id="REH50080.1"/>
    </source>
</evidence>
<evidence type="ECO:0000256" key="3">
    <source>
        <dbReference type="ARBA" id="ARBA00023163"/>
    </source>
</evidence>
<dbReference type="PROSITE" id="PS50949">
    <property type="entry name" value="HTH_GNTR"/>
    <property type="match status" value="1"/>
</dbReference>
<dbReference type="PANTHER" id="PTHR43537:SF45">
    <property type="entry name" value="GNTR FAMILY REGULATORY PROTEIN"/>
    <property type="match status" value="1"/>
</dbReference>
<dbReference type="AlphaFoldDB" id="A0A3E0HUX0"/>
<dbReference type="EMBL" id="QUNO01000004">
    <property type="protein sequence ID" value="REH50080.1"/>
    <property type="molecule type" value="Genomic_DNA"/>
</dbReference>
<proteinExistence type="predicted"/>
<dbReference type="SUPFAM" id="SSF48008">
    <property type="entry name" value="GntR ligand-binding domain-like"/>
    <property type="match status" value="1"/>
</dbReference>
<keyword evidence="1" id="KW-0805">Transcription regulation</keyword>
<dbReference type="SUPFAM" id="SSF46785">
    <property type="entry name" value="Winged helix' DNA-binding domain"/>
    <property type="match status" value="1"/>
</dbReference>
<dbReference type="InterPro" id="IPR036388">
    <property type="entry name" value="WH-like_DNA-bd_sf"/>
</dbReference>
<dbReference type="RefSeq" id="WP_246015007.1">
    <property type="nucleotide sequence ID" value="NZ_CP144375.1"/>
</dbReference>
<feature type="domain" description="HTH gntR-type" evidence="4">
    <location>
        <begin position="22"/>
        <end position="89"/>
    </location>
</feature>
<dbReference type="CDD" id="cd07377">
    <property type="entry name" value="WHTH_GntR"/>
    <property type="match status" value="1"/>
</dbReference>
<evidence type="ECO:0000313" key="6">
    <source>
        <dbReference type="Proteomes" id="UP000256269"/>
    </source>
</evidence>
<dbReference type="Gene3D" id="1.10.10.10">
    <property type="entry name" value="Winged helix-like DNA-binding domain superfamily/Winged helix DNA-binding domain"/>
    <property type="match status" value="1"/>
</dbReference>
<dbReference type="Pfam" id="PF07729">
    <property type="entry name" value="FCD"/>
    <property type="match status" value="1"/>
</dbReference>
<reference evidence="5 6" key="1">
    <citation type="submission" date="2018-08" db="EMBL/GenBank/DDBJ databases">
        <title>Genomic Encyclopedia of Archaeal and Bacterial Type Strains, Phase II (KMG-II): from individual species to whole genera.</title>
        <authorList>
            <person name="Goeker M."/>
        </authorList>
    </citation>
    <scope>NUCLEOTIDE SEQUENCE [LARGE SCALE GENOMIC DNA]</scope>
    <source>
        <strain evidence="5 6">DSM 45791</strain>
    </source>
</reference>
<name>A0A3E0HUX0_9PSEU</name>
<evidence type="ECO:0000259" key="4">
    <source>
        <dbReference type="PROSITE" id="PS50949"/>
    </source>
</evidence>
<gene>
    <name evidence="5" type="ORF">BCF44_104350</name>
</gene>
<protein>
    <submittedName>
        <fullName evidence="5">DNA-binding GntR family transcriptional regulator</fullName>
    </submittedName>
</protein>
<accession>A0A3E0HUX0</accession>
<dbReference type="Proteomes" id="UP000256269">
    <property type="component" value="Unassembled WGS sequence"/>
</dbReference>
<dbReference type="Pfam" id="PF00392">
    <property type="entry name" value="GntR"/>
    <property type="match status" value="1"/>
</dbReference>
<organism evidence="5 6">
    <name type="scientific">Kutzneria buriramensis</name>
    <dbReference type="NCBI Taxonomy" id="1045776"/>
    <lineage>
        <taxon>Bacteria</taxon>
        <taxon>Bacillati</taxon>
        <taxon>Actinomycetota</taxon>
        <taxon>Actinomycetes</taxon>
        <taxon>Pseudonocardiales</taxon>
        <taxon>Pseudonocardiaceae</taxon>
        <taxon>Kutzneria</taxon>
    </lineage>
</organism>
<dbReference type="Gene3D" id="1.20.120.530">
    <property type="entry name" value="GntR ligand-binding domain-like"/>
    <property type="match status" value="1"/>
</dbReference>
<dbReference type="SMART" id="SM00345">
    <property type="entry name" value="HTH_GNTR"/>
    <property type="match status" value="1"/>
</dbReference>
<dbReference type="InterPro" id="IPR011711">
    <property type="entry name" value="GntR_C"/>
</dbReference>
<dbReference type="SMART" id="SM00895">
    <property type="entry name" value="FCD"/>
    <property type="match status" value="1"/>
</dbReference>
<evidence type="ECO:0000256" key="1">
    <source>
        <dbReference type="ARBA" id="ARBA00023015"/>
    </source>
</evidence>